<sequence>LDNMGRKENEKVGIFNCHGMGGNQTQWTCNHVKMPPYERKSVMGI</sequence>
<dbReference type="Gene3D" id="2.80.10.50">
    <property type="match status" value="1"/>
</dbReference>
<name>A0A2J8PPP9_PANTR</name>
<dbReference type="Proteomes" id="UP000236370">
    <property type="component" value="Unassembled WGS sequence"/>
</dbReference>
<reference evidence="1 2" key="1">
    <citation type="submission" date="2017-12" db="EMBL/GenBank/DDBJ databases">
        <title>High-resolution comparative analysis of great ape genomes.</title>
        <authorList>
            <person name="Pollen A."/>
            <person name="Hastie A."/>
            <person name="Hormozdiari F."/>
            <person name="Dougherty M."/>
            <person name="Liu R."/>
            <person name="Chaisson M."/>
            <person name="Hoppe E."/>
            <person name="Hill C."/>
            <person name="Pang A."/>
            <person name="Hillier L."/>
            <person name="Baker C."/>
            <person name="Armstrong J."/>
            <person name="Shendure J."/>
            <person name="Paten B."/>
            <person name="Wilson R."/>
            <person name="Chao H."/>
            <person name="Schneider V."/>
            <person name="Ventura M."/>
            <person name="Kronenberg Z."/>
            <person name="Murali S."/>
            <person name="Gordon D."/>
            <person name="Cantsilieris S."/>
            <person name="Munson K."/>
            <person name="Nelson B."/>
            <person name="Raja A."/>
            <person name="Underwood J."/>
            <person name="Diekhans M."/>
            <person name="Fiddes I."/>
            <person name="Haussler D."/>
            <person name="Eichler E."/>
        </authorList>
    </citation>
    <scope>NUCLEOTIDE SEQUENCE [LARGE SCALE GENOMIC DNA]</scope>
    <source>
        <strain evidence="1">Yerkes chimp pedigree #C0471</strain>
    </source>
</reference>
<evidence type="ECO:0000313" key="1">
    <source>
        <dbReference type="EMBL" id="PNI85992.1"/>
    </source>
</evidence>
<feature type="non-terminal residue" evidence="1">
    <location>
        <position position="1"/>
    </location>
</feature>
<dbReference type="EMBL" id="NBAG03000211">
    <property type="protein sequence ID" value="PNI85992.1"/>
    <property type="molecule type" value="Genomic_DNA"/>
</dbReference>
<evidence type="ECO:0000313" key="2">
    <source>
        <dbReference type="Proteomes" id="UP000236370"/>
    </source>
</evidence>
<gene>
    <name evidence="1" type="ORF">CK820_G0001262</name>
</gene>
<organism evidence="1 2">
    <name type="scientific">Pan troglodytes</name>
    <name type="common">Chimpanzee</name>
    <dbReference type="NCBI Taxonomy" id="9598"/>
    <lineage>
        <taxon>Eukaryota</taxon>
        <taxon>Metazoa</taxon>
        <taxon>Chordata</taxon>
        <taxon>Craniata</taxon>
        <taxon>Vertebrata</taxon>
        <taxon>Euteleostomi</taxon>
        <taxon>Mammalia</taxon>
        <taxon>Eutheria</taxon>
        <taxon>Euarchontoglires</taxon>
        <taxon>Primates</taxon>
        <taxon>Haplorrhini</taxon>
        <taxon>Catarrhini</taxon>
        <taxon>Hominidae</taxon>
        <taxon>Pan</taxon>
    </lineage>
</organism>
<dbReference type="InterPro" id="IPR035992">
    <property type="entry name" value="Ricin_B-like_lectins"/>
</dbReference>
<protein>
    <submittedName>
        <fullName evidence="1">GALNT13 isoform 7</fullName>
    </submittedName>
</protein>
<comment type="caution">
    <text evidence="1">The sequence shown here is derived from an EMBL/GenBank/DDBJ whole genome shotgun (WGS) entry which is preliminary data.</text>
</comment>
<dbReference type="SMR" id="A0A2J8PPP9"/>
<dbReference type="SUPFAM" id="SSF50370">
    <property type="entry name" value="Ricin B-like lectins"/>
    <property type="match status" value="1"/>
</dbReference>
<proteinExistence type="predicted"/>
<dbReference type="AlphaFoldDB" id="A0A2J8PPP9"/>
<accession>A0A2J8PPP9</accession>